<dbReference type="InterPro" id="IPR006143">
    <property type="entry name" value="RND_pump_MFP"/>
</dbReference>
<dbReference type="Gene3D" id="2.40.420.20">
    <property type="match status" value="1"/>
</dbReference>
<dbReference type="PANTHER" id="PTHR30469:SF37">
    <property type="entry name" value="RAGD PROTEIN"/>
    <property type="match status" value="1"/>
</dbReference>
<keyword evidence="5" id="KW-0472">Membrane</keyword>
<evidence type="ECO:0000256" key="2">
    <source>
        <dbReference type="ARBA" id="ARBA00009477"/>
    </source>
</evidence>
<comment type="similarity">
    <text evidence="2">Belongs to the membrane fusion protein (MFP) (TC 8.A.1) family.</text>
</comment>
<evidence type="ECO:0000259" key="9">
    <source>
        <dbReference type="Pfam" id="PF25967"/>
    </source>
</evidence>
<feature type="domain" description="CusB-like beta-barrel" evidence="8">
    <location>
        <begin position="235"/>
        <end position="307"/>
    </location>
</feature>
<dbReference type="OrthoDB" id="9806939at2"/>
<comment type="subcellular location">
    <subcellularLocation>
        <location evidence="1">Cell envelope</location>
    </subcellularLocation>
</comment>
<keyword evidence="11" id="KW-1185">Reference proteome</keyword>
<evidence type="ECO:0000256" key="1">
    <source>
        <dbReference type="ARBA" id="ARBA00004196"/>
    </source>
</evidence>
<dbReference type="InterPro" id="IPR058792">
    <property type="entry name" value="Beta-barrel_RND_2"/>
</dbReference>
<feature type="domain" description="Multidrug resistance protein MdtA-like barrel-sandwich hybrid" evidence="7">
    <location>
        <begin position="83"/>
        <end position="221"/>
    </location>
</feature>
<evidence type="ECO:0000259" key="7">
    <source>
        <dbReference type="Pfam" id="PF25917"/>
    </source>
</evidence>
<feature type="domain" description="Multidrug resistance protein MdtA-like alpha-helical hairpin" evidence="6">
    <location>
        <begin position="124"/>
        <end position="185"/>
    </location>
</feature>
<dbReference type="SUPFAM" id="SSF111369">
    <property type="entry name" value="HlyD-like secretion proteins"/>
    <property type="match status" value="1"/>
</dbReference>
<accession>A0A023D2T5</accession>
<dbReference type="Pfam" id="PF25967">
    <property type="entry name" value="RND-MFP_C"/>
    <property type="match status" value="1"/>
</dbReference>
<proteinExistence type="inferred from homology"/>
<sequence length="392" mass="41362">MSDTVPPAPDAAVRGGRPLAPFIGIGMVLLLGYGAYLHVERGAAVRALAAQRLAQVPEVRVMIVRADAEPVSLDLPGETAPFETAAIGARASGYVARRFVDIGTPVKAGQVLAVIRAPELDRQVARAEAALAQARANLQLARITARRSRGLVGGGAVSEQNFDVDRLTQQERAAEQAAADAALAEIAQRRDYTTVTAPFDGVVTARRVEAGDLVSADNPQAAPLFVVARTDTLRVRVHVPQGEVPGVSDGMPVEISVPDRPRERFSGVVARTGFALEEGSRMLPVEIDLDNRDGRLKAGLYATIHFAMPRPSPTILIPSEALIYEADGLSVATVDPANHVRLRKVAVGRDFGDRLEVKDGLPDGSRLIIHPPSSLREGSVVAPLAGGPGEGA</sequence>
<dbReference type="Pfam" id="PF25917">
    <property type="entry name" value="BSH_RND"/>
    <property type="match status" value="1"/>
</dbReference>
<dbReference type="Proteomes" id="UP000019760">
    <property type="component" value="Unassembled WGS sequence"/>
</dbReference>
<comment type="caution">
    <text evidence="10">The sequence shown here is derived from an EMBL/GenBank/DDBJ whole genome shotgun (WGS) entry which is preliminary data.</text>
</comment>
<dbReference type="PANTHER" id="PTHR30469">
    <property type="entry name" value="MULTIDRUG RESISTANCE PROTEIN MDTA"/>
    <property type="match status" value="1"/>
</dbReference>
<feature type="domain" description="Multidrug resistance protein MdtA-like C-terminal permuted SH3" evidence="9">
    <location>
        <begin position="315"/>
        <end position="369"/>
    </location>
</feature>
<evidence type="ECO:0000259" key="6">
    <source>
        <dbReference type="Pfam" id="PF25876"/>
    </source>
</evidence>
<protein>
    <submittedName>
        <fullName evidence="10">Multidrug resistance efflux pump</fullName>
    </submittedName>
</protein>
<evidence type="ECO:0000256" key="4">
    <source>
        <dbReference type="SAM" id="Coils"/>
    </source>
</evidence>
<dbReference type="Gene3D" id="2.40.50.100">
    <property type="match status" value="1"/>
</dbReference>
<dbReference type="GO" id="GO:1990281">
    <property type="term" value="C:efflux pump complex"/>
    <property type="evidence" value="ECO:0007669"/>
    <property type="project" value="TreeGrafter"/>
</dbReference>
<keyword evidence="5" id="KW-0812">Transmembrane</keyword>
<feature type="coiled-coil region" evidence="4">
    <location>
        <begin position="117"/>
        <end position="144"/>
    </location>
</feature>
<dbReference type="Pfam" id="PF25876">
    <property type="entry name" value="HH_MFP_RND"/>
    <property type="match status" value="1"/>
</dbReference>
<evidence type="ECO:0000313" key="11">
    <source>
        <dbReference type="Proteomes" id="UP000019760"/>
    </source>
</evidence>
<dbReference type="GO" id="GO:0015562">
    <property type="term" value="F:efflux transmembrane transporter activity"/>
    <property type="evidence" value="ECO:0007669"/>
    <property type="project" value="TreeGrafter"/>
</dbReference>
<dbReference type="Gene3D" id="2.40.30.170">
    <property type="match status" value="1"/>
</dbReference>
<evidence type="ECO:0000259" key="8">
    <source>
        <dbReference type="Pfam" id="PF25954"/>
    </source>
</evidence>
<keyword evidence="3" id="KW-0813">Transport</keyword>
<evidence type="ECO:0000313" key="10">
    <source>
        <dbReference type="EMBL" id="GAJ28384.1"/>
    </source>
</evidence>
<dbReference type="AlphaFoldDB" id="A0A023D2T5"/>
<dbReference type="NCBIfam" id="TIGR01730">
    <property type="entry name" value="RND_mfp"/>
    <property type="match status" value="1"/>
</dbReference>
<dbReference type="InterPro" id="IPR058624">
    <property type="entry name" value="MdtA-like_HH"/>
</dbReference>
<name>A0A023D2T5_ACIMT</name>
<dbReference type="RefSeq" id="WP_042056863.1">
    <property type="nucleotide sequence ID" value="NZ_BAND01000020.1"/>
</dbReference>
<keyword evidence="5" id="KW-1133">Transmembrane helix</keyword>
<gene>
    <name evidence="10" type="ORF">Amme_020_053</name>
</gene>
<organism evidence="10 11">
    <name type="scientific">Acidomonas methanolica NBRC 104435</name>
    <dbReference type="NCBI Taxonomy" id="1231351"/>
    <lineage>
        <taxon>Bacteria</taxon>
        <taxon>Pseudomonadati</taxon>
        <taxon>Pseudomonadota</taxon>
        <taxon>Alphaproteobacteria</taxon>
        <taxon>Acetobacterales</taxon>
        <taxon>Acetobacteraceae</taxon>
        <taxon>Acidomonas</taxon>
    </lineage>
</organism>
<dbReference type="Gene3D" id="1.10.287.470">
    <property type="entry name" value="Helix hairpin bin"/>
    <property type="match status" value="1"/>
</dbReference>
<dbReference type="Pfam" id="PF25954">
    <property type="entry name" value="Beta-barrel_RND_2"/>
    <property type="match status" value="1"/>
</dbReference>
<keyword evidence="4" id="KW-0175">Coiled coil</keyword>
<dbReference type="InterPro" id="IPR058627">
    <property type="entry name" value="MdtA-like_C"/>
</dbReference>
<dbReference type="EMBL" id="BAND01000020">
    <property type="protein sequence ID" value="GAJ28384.1"/>
    <property type="molecule type" value="Genomic_DNA"/>
</dbReference>
<feature type="transmembrane region" description="Helical" evidence="5">
    <location>
        <begin position="20"/>
        <end position="39"/>
    </location>
</feature>
<reference evidence="10 11" key="2">
    <citation type="journal article" date="2014" name="FEMS Microbiol. Lett.">
        <title>Draft genomic DNA sequence of the facultatively methylotrophic bacterium Acidomonas methanolica type strain MB58.</title>
        <authorList>
            <person name="Higashiura N."/>
            <person name="Hadano H."/>
            <person name="Hirakawa H."/>
            <person name="Matsutani M."/>
            <person name="Takabe S."/>
            <person name="Matsushita K."/>
            <person name="Azuma Y."/>
        </authorList>
    </citation>
    <scope>NUCLEOTIDE SEQUENCE [LARGE SCALE GENOMIC DNA]</scope>
    <source>
        <strain evidence="10 11">MB58</strain>
    </source>
</reference>
<reference evidence="11" key="1">
    <citation type="journal article" date="2014" name="FEMS Microbiol. Lett.">
        <title>Draft Genomic DNA Sequence of the Facultatively Methylotrophic Bacterium Acidomonas methanolica type strain MB58.</title>
        <authorList>
            <person name="Higashiura N."/>
            <person name="Hadano H."/>
            <person name="Hirakawa H."/>
            <person name="Matsutani M."/>
            <person name="Takabe S."/>
            <person name="Matsushita K."/>
            <person name="Azuma Y."/>
        </authorList>
    </citation>
    <scope>NUCLEOTIDE SEQUENCE [LARGE SCALE GENOMIC DNA]</scope>
    <source>
        <strain evidence="11">MB58</strain>
    </source>
</reference>
<dbReference type="InterPro" id="IPR058625">
    <property type="entry name" value="MdtA-like_BSH"/>
</dbReference>
<evidence type="ECO:0000256" key="5">
    <source>
        <dbReference type="SAM" id="Phobius"/>
    </source>
</evidence>
<evidence type="ECO:0000256" key="3">
    <source>
        <dbReference type="ARBA" id="ARBA00022448"/>
    </source>
</evidence>